<dbReference type="EMBL" id="VWXF01000001">
    <property type="protein sequence ID" value="NIF20356.1"/>
    <property type="molecule type" value="Genomic_DNA"/>
</dbReference>
<reference evidence="5 6" key="1">
    <citation type="journal article" date="2019" name="bioRxiv">
        <title>Bacteria contribute to plant secondary compound degradation in a generalist herbivore system.</title>
        <authorList>
            <person name="Francoeur C.B."/>
            <person name="Khadempour L."/>
            <person name="Moreira-Soto R.D."/>
            <person name="Gotting K."/>
            <person name="Book A.J."/>
            <person name="Pinto-Tomas A.A."/>
            <person name="Keefover-Ring K."/>
            <person name="Currie C.R."/>
        </authorList>
    </citation>
    <scope>NUCLEOTIDE SEQUENCE [LARGE SCALE GENOMIC DNA]</scope>
    <source>
        <strain evidence="5">Acro-835</strain>
    </source>
</reference>
<sequence>MSATLRSCVFTERLSSMTPDNSAFGQFLAADEIQHQSVKTIKAWLDHCGFIVVHDIAFTREAFARFFSRFGDVIRFISDPHAPGYETSDVTLLQGNPDDVVAGCGQLPLHADGGTESFIVDHLFLYASEVSGMAQGGATCLTNHRLANQELPEHLREILFGRRHYMRIITPDAKHTWQTIPVFSGVGRSQRMMIYFPFEAGQRSSWECSVEGLSPEECHEYYRALQAFYRQPRYYYRHQWKQGQLLICDNRVLLHEREPYGTTDQRRVLMRGITHETDREG</sequence>
<evidence type="ECO:0000256" key="3">
    <source>
        <dbReference type="ARBA" id="ARBA00023194"/>
    </source>
</evidence>
<dbReference type="InterPro" id="IPR050411">
    <property type="entry name" value="AlphaKG_dependent_hydroxylases"/>
</dbReference>
<keyword evidence="6" id="KW-1185">Reference proteome</keyword>
<organism evidence="5 6">
    <name type="scientific">Candidatus Pantoea multigeneris</name>
    <dbReference type="NCBI Taxonomy" id="2608357"/>
    <lineage>
        <taxon>Bacteria</taxon>
        <taxon>Pseudomonadati</taxon>
        <taxon>Pseudomonadota</taxon>
        <taxon>Gammaproteobacteria</taxon>
        <taxon>Enterobacterales</taxon>
        <taxon>Erwiniaceae</taxon>
        <taxon>Pantoea</taxon>
    </lineage>
</organism>
<dbReference type="PANTHER" id="PTHR10696:SF56">
    <property type="entry name" value="TAUD_TFDA-LIKE DOMAIN-CONTAINING PROTEIN"/>
    <property type="match status" value="1"/>
</dbReference>
<dbReference type="SUPFAM" id="SSF51197">
    <property type="entry name" value="Clavaminate synthase-like"/>
    <property type="match status" value="1"/>
</dbReference>
<dbReference type="Pfam" id="PF02668">
    <property type="entry name" value="TauD"/>
    <property type="match status" value="1"/>
</dbReference>
<dbReference type="PANTHER" id="PTHR10696">
    <property type="entry name" value="GAMMA-BUTYROBETAINE HYDROXYLASE-RELATED"/>
    <property type="match status" value="1"/>
</dbReference>
<evidence type="ECO:0000313" key="6">
    <source>
        <dbReference type="Proteomes" id="UP001515683"/>
    </source>
</evidence>
<accession>A0ABX0R4N3</accession>
<comment type="caution">
    <text evidence="5">The sequence shown here is derived from an EMBL/GenBank/DDBJ whole genome shotgun (WGS) entry which is preliminary data.</text>
</comment>
<name>A0ABX0R4N3_9GAMM</name>
<protein>
    <submittedName>
        <fullName evidence="5">TauD/TfdA family dioxygenase</fullName>
    </submittedName>
</protein>
<dbReference type="GO" id="GO:0051213">
    <property type="term" value="F:dioxygenase activity"/>
    <property type="evidence" value="ECO:0007669"/>
    <property type="project" value="UniProtKB-KW"/>
</dbReference>
<feature type="domain" description="TauD/TfdA-like" evidence="4">
    <location>
        <begin position="32"/>
        <end position="271"/>
    </location>
</feature>
<dbReference type="InterPro" id="IPR003819">
    <property type="entry name" value="TauD/TfdA-like"/>
</dbReference>
<dbReference type="InterPro" id="IPR042098">
    <property type="entry name" value="TauD-like_sf"/>
</dbReference>
<evidence type="ECO:0000256" key="1">
    <source>
        <dbReference type="ARBA" id="ARBA00001954"/>
    </source>
</evidence>
<keyword evidence="5" id="KW-0223">Dioxygenase</keyword>
<keyword evidence="3" id="KW-0045">Antibiotic biosynthesis</keyword>
<dbReference type="Gene3D" id="3.60.130.10">
    <property type="entry name" value="Clavaminate synthase-like"/>
    <property type="match status" value="1"/>
</dbReference>
<proteinExistence type="predicted"/>
<keyword evidence="2" id="KW-0560">Oxidoreductase</keyword>
<comment type="cofactor">
    <cofactor evidence="1">
        <name>Fe(2+)</name>
        <dbReference type="ChEBI" id="CHEBI:29033"/>
    </cofactor>
</comment>
<evidence type="ECO:0000313" key="5">
    <source>
        <dbReference type="EMBL" id="NIF20356.1"/>
    </source>
</evidence>
<gene>
    <name evidence="5" type="ORF">F3J40_01815</name>
</gene>
<dbReference type="Proteomes" id="UP001515683">
    <property type="component" value="Unassembled WGS sequence"/>
</dbReference>
<evidence type="ECO:0000259" key="4">
    <source>
        <dbReference type="Pfam" id="PF02668"/>
    </source>
</evidence>
<evidence type="ECO:0000256" key="2">
    <source>
        <dbReference type="ARBA" id="ARBA00023002"/>
    </source>
</evidence>